<dbReference type="Pfam" id="PF03649">
    <property type="entry name" value="UPF0014"/>
    <property type="match status" value="1"/>
</dbReference>
<feature type="transmembrane region" description="Helical" evidence="6">
    <location>
        <begin position="89"/>
        <end position="111"/>
    </location>
</feature>
<feature type="transmembrane region" description="Helical" evidence="6">
    <location>
        <begin position="220"/>
        <end position="241"/>
    </location>
</feature>
<evidence type="ECO:0000256" key="3">
    <source>
        <dbReference type="ARBA" id="ARBA00022692"/>
    </source>
</evidence>
<dbReference type="InterPro" id="IPR005226">
    <property type="entry name" value="UPF0014_fam"/>
</dbReference>
<keyword evidence="4 6" id="KW-1133">Transmembrane helix</keyword>
<evidence type="ECO:0000256" key="6">
    <source>
        <dbReference type="SAM" id="Phobius"/>
    </source>
</evidence>
<organism evidence="7 8">
    <name type="scientific">Prevotella illustrans</name>
    <dbReference type="NCBI Taxonomy" id="2800387"/>
    <lineage>
        <taxon>Bacteria</taxon>
        <taxon>Pseudomonadati</taxon>
        <taxon>Bacteroidota</taxon>
        <taxon>Bacteroidia</taxon>
        <taxon>Bacteroidales</taxon>
        <taxon>Prevotellaceae</taxon>
        <taxon>Prevotella</taxon>
    </lineage>
</organism>
<accession>A0ABS3M7X6</accession>
<comment type="caution">
    <text evidence="7">The sequence shown here is derived from an EMBL/GenBank/DDBJ whole genome shotgun (WGS) entry which is preliminary data.</text>
</comment>
<feature type="transmembrane region" description="Helical" evidence="6">
    <location>
        <begin position="123"/>
        <end position="147"/>
    </location>
</feature>
<evidence type="ECO:0000313" key="7">
    <source>
        <dbReference type="EMBL" id="MBO1364244.1"/>
    </source>
</evidence>
<evidence type="ECO:0000313" key="8">
    <source>
        <dbReference type="Proteomes" id="UP000664265"/>
    </source>
</evidence>
<dbReference type="PANTHER" id="PTHR30028">
    <property type="entry name" value="UPF0014 INNER MEMBRANE PROTEIN YBBM-RELATED"/>
    <property type="match status" value="1"/>
</dbReference>
<keyword evidence="3 6" id="KW-0812">Transmembrane</keyword>
<feature type="transmembrane region" description="Helical" evidence="6">
    <location>
        <begin position="6"/>
        <end position="25"/>
    </location>
</feature>
<evidence type="ECO:0000256" key="1">
    <source>
        <dbReference type="ARBA" id="ARBA00004141"/>
    </source>
</evidence>
<comment type="subcellular location">
    <subcellularLocation>
        <location evidence="1">Membrane</location>
        <topology evidence="1">Multi-pass membrane protein</topology>
    </subcellularLocation>
</comment>
<feature type="transmembrane region" description="Helical" evidence="6">
    <location>
        <begin position="61"/>
        <end position="82"/>
    </location>
</feature>
<keyword evidence="8" id="KW-1185">Reference proteome</keyword>
<keyword evidence="5 6" id="KW-0472">Membrane</keyword>
<sequence length="254" mass="28156">MEISVLGVFFGILLLAVPLFVIYRFNIAFETKLYKAFGKQLVIIGVVAFLMKMLFLWNNLFLNLLCFVLMALLAALSTVTHARMGTARFLLPAMAGTLVSGLFFGLYFLLLVLGLKNPFDTRFFLPVMGLLIGGVIPTNAQALHVYYSGLRHHGQLYDYLRANGSTHVEAVAYFLRRAMQRVLMPYLKRMGTAVTLTTPVLMWALLAGGVDPIVAAEFEILLIVTSLAAGCASLLVTLWVARRYAFDAYGQLKS</sequence>
<protein>
    <submittedName>
        <fullName evidence="7">ABC transporter permease</fullName>
    </submittedName>
</protein>
<proteinExistence type="inferred from homology"/>
<gene>
    <name evidence="7" type="ORF">JHU38_10795</name>
</gene>
<comment type="similarity">
    <text evidence="2">Belongs to the UPF0014 family.</text>
</comment>
<feature type="transmembrane region" description="Helical" evidence="6">
    <location>
        <begin position="186"/>
        <end position="208"/>
    </location>
</feature>
<dbReference type="PANTHER" id="PTHR30028:SF0">
    <property type="entry name" value="PROTEIN ALUMINUM SENSITIVE 3"/>
    <property type="match status" value="1"/>
</dbReference>
<evidence type="ECO:0000256" key="5">
    <source>
        <dbReference type="ARBA" id="ARBA00023136"/>
    </source>
</evidence>
<reference evidence="7 8" key="1">
    <citation type="submission" date="2021-01" db="EMBL/GenBank/DDBJ databases">
        <title>Prevotella A2931 sp. nov.</title>
        <authorList>
            <person name="Buhl M."/>
            <person name="Oberhettinger P."/>
        </authorList>
    </citation>
    <scope>NUCLEOTIDE SEQUENCE [LARGE SCALE GENOMIC DNA]</scope>
    <source>
        <strain evidence="7 8">A2931</strain>
    </source>
</reference>
<evidence type="ECO:0000256" key="2">
    <source>
        <dbReference type="ARBA" id="ARBA00005268"/>
    </source>
</evidence>
<evidence type="ECO:0000256" key="4">
    <source>
        <dbReference type="ARBA" id="ARBA00022989"/>
    </source>
</evidence>
<dbReference type="EMBL" id="JAERMS010000045">
    <property type="protein sequence ID" value="MBO1364244.1"/>
    <property type="molecule type" value="Genomic_DNA"/>
</dbReference>
<name>A0ABS3M7X6_9BACT</name>
<dbReference type="Proteomes" id="UP000664265">
    <property type="component" value="Unassembled WGS sequence"/>
</dbReference>
<dbReference type="RefSeq" id="WP_107581799.1">
    <property type="nucleotide sequence ID" value="NZ_JAERMS010000045.1"/>
</dbReference>